<dbReference type="OrthoDB" id="7451790at2759"/>
<dbReference type="PROSITE" id="PS51450">
    <property type="entry name" value="LRR"/>
    <property type="match status" value="4"/>
</dbReference>
<evidence type="ECO:0000313" key="5">
    <source>
        <dbReference type="Proteomes" id="UP000824998"/>
    </source>
</evidence>
<keyword evidence="1" id="KW-0433">Leucine-rich repeat</keyword>
<feature type="region of interest" description="Disordered" evidence="3">
    <location>
        <begin position="280"/>
        <end position="301"/>
    </location>
</feature>
<name>A0A9P7YBE2_9HELO</name>
<dbReference type="AlphaFoldDB" id="A0A9P7YBE2"/>
<feature type="region of interest" description="Disordered" evidence="3">
    <location>
        <begin position="139"/>
        <end position="196"/>
    </location>
</feature>
<feature type="region of interest" description="Disordered" evidence="3">
    <location>
        <begin position="1"/>
        <end position="71"/>
    </location>
</feature>
<dbReference type="PANTHER" id="PTHR47566:SF1">
    <property type="entry name" value="PROTEIN NUD1"/>
    <property type="match status" value="1"/>
</dbReference>
<dbReference type="SUPFAM" id="SSF52058">
    <property type="entry name" value="L domain-like"/>
    <property type="match status" value="1"/>
</dbReference>
<proteinExistence type="predicted"/>
<dbReference type="Proteomes" id="UP000824998">
    <property type="component" value="Unassembled WGS sequence"/>
</dbReference>
<evidence type="ECO:0000256" key="2">
    <source>
        <dbReference type="ARBA" id="ARBA00022737"/>
    </source>
</evidence>
<dbReference type="Pfam" id="PF12799">
    <property type="entry name" value="LRR_4"/>
    <property type="match status" value="1"/>
</dbReference>
<feature type="compositionally biased region" description="Low complexity" evidence="3">
    <location>
        <begin position="171"/>
        <end position="185"/>
    </location>
</feature>
<feature type="compositionally biased region" description="Polar residues" evidence="3">
    <location>
        <begin position="1047"/>
        <end position="1064"/>
    </location>
</feature>
<evidence type="ECO:0000256" key="1">
    <source>
        <dbReference type="ARBA" id="ARBA00022614"/>
    </source>
</evidence>
<accession>A0A9P7YBE2</accession>
<dbReference type="InterPro" id="IPR052574">
    <property type="entry name" value="CDIRP"/>
</dbReference>
<keyword evidence="5" id="KW-1185">Reference proteome</keyword>
<reference evidence="4" key="1">
    <citation type="journal article" date="2021" name="IMA Fungus">
        <title>Genomic characterization of three marine fungi, including Emericellopsis atlantica sp. nov. with signatures of a generalist lifestyle and marine biomass degradation.</title>
        <authorList>
            <person name="Hagestad O.C."/>
            <person name="Hou L."/>
            <person name="Andersen J.H."/>
            <person name="Hansen E.H."/>
            <person name="Altermark B."/>
            <person name="Li C."/>
            <person name="Kuhnert E."/>
            <person name="Cox R.J."/>
            <person name="Crous P.W."/>
            <person name="Spatafora J.W."/>
            <person name="Lail K."/>
            <person name="Amirebrahimi M."/>
            <person name="Lipzen A."/>
            <person name="Pangilinan J."/>
            <person name="Andreopoulos W."/>
            <person name="Hayes R.D."/>
            <person name="Ng V."/>
            <person name="Grigoriev I.V."/>
            <person name="Jackson S.A."/>
            <person name="Sutton T.D.S."/>
            <person name="Dobson A.D.W."/>
            <person name="Rama T."/>
        </authorList>
    </citation>
    <scope>NUCLEOTIDE SEQUENCE</scope>
    <source>
        <strain evidence="4">TRa018bII</strain>
    </source>
</reference>
<feature type="compositionally biased region" description="Basic and acidic residues" evidence="3">
    <location>
        <begin position="1"/>
        <end position="10"/>
    </location>
</feature>
<protein>
    <submittedName>
        <fullName evidence="4">Protein phosphatase 1</fullName>
    </submittedName>
</protein>
<gene>
    <name evidence="4" type="ORF">BJ875DRAFT_473589</name>
</gene>
<dbReference type="InterPro" id="IPR003591">
    <property type="entry name" value="Leu-rich_rpt_typical-subtyp"/>
</dbReference>
<dbReference type="PANTHER" id="PTHR47566">
    <property type="match status" value="1"/>
</dbReference>
<dbReference type="SMART" id="SM00369">
    <property type="entry name" value="LRR_TYP"/>
    <property type="match status" value="6"/>
</dbReference>
<dbReference type="GO" id="GO:0031028">
    <property type="term" value="P:septation initiation signaling"/>
    <property type="evidence" value="ECO:0007669"/>
    <property type="project" value="TreeGrafter"/>
</dbReference>
<dbReference type="EMBL" id="MU251717">
    <property type="protein sequence ID" value="KAG9229938.1"/>
    <property type="molecule type" value="Genomic_DNA"/>
</dbReference>
<organism evidence="4 5">
    <name type="scientific">Amylocarpus encephaloides</name>
    <dbReference type="NCBI Taxonomy" id="45428"/>
    <lineage>
        <taxon>Eukaryota</taxon>
        <taxon>Fungi</taxon>
        <taxon>Dikarya</taxon>
        <taxon>Ascomycota</taxon>
        <taxon>Pezizomycotina</taxon>
        <taxon>Leotiomycetes</taxon>
        <taxon>Helotiales</taxon>
        <taxon>Helotiales incertae sedis</taxon>
        <taxon>Amylocarpus</taxon>
    </lineage>
</organism>
<evidence type="ECO:0000313" key="4">
    <source>
        <dbReference type="EMBL" id="KAG9229938.1"/>
    </source>
</evidence>
<sequence>MGHIRDKAGARSDLTSVEESESENDRARSPGDLADGEPLEDSYQESTQEPFSRPPSREGPPLQRLPVKQVDPDLLNHLKKYQEMSDMDGVIASSIRSIALAKEATEAIREADRITAEACSKLAGQEGFEETIESEPPNIRISENPAFHRKRKHSSSTVSHNTGGLEADFPSHGSNSSSGQSTTHSIPTGSSRGSDSRRVIAPHTVSHLIPEQLAGMVFDRDRNIWIKRKTASGESGKLNFLPSDETEDDPFGDIPDLSVDETQELQRIKLVAARLKQNVEDADEQDLSSLQKSAQEKQMQPGENVSEVLLPPILEQSPLLEAAESIYELPKTRPTPMETPFANKITKVSSEESKIEEAIEKEISIYEDRVGPATPLCRRHVTISFSSPLTSVIPPSPERDDSSILSMENDDEINQSESESFIVGKRKDKRSVSMKARSTTRKPSRRGSLGRPTFSTRPVSRIEERDEDATENNTGTRDRSFSIIMATPTVSMRTSSVVLATPHPAHDIGTLTLSPMSDFTIHQDDEPLGLNVSYVARNHRYSHGSESQRALSLTIKALVEKITEVEPYEPFWGHMKEIDLTDKKLTNLHKLDEFCAQLEEVDASNNRISQLDGLSRSVRNLHISHNCLTDLTAWSHLCNLQYIDVSNNELESLSAFKSLVHLRGIRADNNLITSISGVDQLDGLLSLRLRGNRVSSVDLRGTRLQRLTELDLRNNHLFCLRNLCELSSLTDLDVEDNGLENFCTDMVEAHTALKSLRLSGNHLEHIDVSLYSNLRLLYLDRNCLGSITGLHKTKHLDSLSLREQKDSTSLDLSFLSEAYEIRKLFLSGNLIHNFQPKFDFLNLQYLELANCGLETLQPNLGYMISNTRILNLNYNALTDITPLTGIVRLKKLHLAGNRLVNIKRTSTILSSLNGLTLVDLRADPMTQGFYPSVTESSVALNTAAGTTETIEPYTMAKADTGKDVKYARCLDMKTKMLRRVYEMMVLGGCRRLKMLDGLVNDRSSIKAKDEVWDALIVGGFISLPGANNQADNRRPEGSKGQGARGEGSNQGDTLAPQQRSTLLPSVQEEEMQEEEQESTLKPTEKSIFEERWCAEDSFA</sequence>
<comment type="caution">
    <text evidence="4">The sequence shown here is derived from an EMBL/GenBank/DDBJ whole genome shotgun (WGS) entry which is preliminary data.</text>
</comment>
<dbReference type="GO" id="GO:0061499">
    <property type="term" value="C:outer plaque of mitotic spindle pole body"/>
    <property type="evidence" value="ECO:0007669"/>
    <property type="project" value="TreeGrafter"/>
</dbReference>
<dbReference type="Gene3D" id="3.80.10.10">
    <property type="entry name" value="Ribonuclease Inhibitor"/>
    <property type="match status" value="2"/>
</dbReference>
<feature type="region of interest" description="Disordered" evidence="3">
    <location>
        <begin position="388"/>
        <end position="475"/>
    </location>
</feature>
<keyword evidence="2" id="KW-0677">Repeat</keyword>
<feature type="compositionally biased region" description="Acidic residues" evidence="3">
    <location>
        <begin position="34"/>
        <end position="43"/>
    </location>
</feature>
<feature type="compositionally biased region" description="Acidic residues" evidence="3">
    <location>
        <begin position="1067"/>
        <end position="1077"/>
    </location>
</feature>
<feature type="compositionally biased region" description="Polar residues" evidence="3">
    <location>
        <begin position="287"/>
        <end position="301"/>
    </location>
</feature>
<dbReference type="InterPro" id="IPR001611">
    <property type="entry name" value="Leu-rich_rpt"/>
</dbReference>
<dbReference type="InterPro" id="IPR032675">
    <property type="entry name" value="LRR_dom_sf"/>
</dbReference>
<evidence type="ECO:0000256" key="3">
    <source>
        <dbReference type="SAM" id="MobiDB-lite"/>
    </source>
</evidence>
<dbReference type="InterPro" id="IPR025875">
    <property type="entry name" value="Leu-rich_rpt_4"/>
</dbReference>
<dbReference type="SMART" id="SM00365">
    <property type="entry name" value="LRR_SD22"/>
    <property type="match status" value="6"/>
</dbReference>
<feature type="compositionally biased region" description="Basic and acidic residues" evidence="3">
    <location>
        <begin position="1082"/>
        <end position="1099"/>
    </location>
</feature>
<feature type="region of interest" description="Disordered" evidence="3">
    <location>
        <begin position="1025"/>
        <end position="1099"/>
    </location>
</feature>
<dbReference type="GO" id="GO:1902412">
    <property type="term" value="P:regulation of mitotic cytokinesis"/>
    <property type="evidence" value="ECO:0007669"/>
    <property type="project" value="TreeGrafter"/>
</dbReference>
<dbReference type="GO" id="GO:0035591">
    <property type="term" value="F:signaling adaptor activity"/>
    <property type="evidence" value="ECO:0007669"/>
    <property type="project" value="TreeGrafter"/>
</dbReference>